<dbReference type="Gene3D" id="3.40.1410.10">
    <property type="entry name" value="Chorismate lyase-like"/>
    <property type="match status" value="1"/>
</dbReference>
<evidence type="ECO:0000259" key="4">
    <source>
        <dbReference type="PROSITE" id="PS50949"/>
    </source>
</evidence>
<proteinExistence type="predicted"/>
<evidence type="ECO:0000256" key="3">
    <source>
        <dbReference type="ARBA" id="ARBA00023163"/>
    </source>
</evidence>
<sequence>MTRPDDHPQQPPSRRIAADLRKQIEQGQLAHGERLPSERVLAEQYGTARNTAREAIRLLAEQGLVTSQQGRGSFVRSPERLFRFGSDRYSLKNRATGLTPFRLEAKKQGKEPRIDVPSIAREVPPTDVAERLKVPADEPSVVHRENHYFADDEPVQIVSTYLRWEEAQGTRLMERKSGANGIYGRLEELGHRMTDIRDEISARMPTPEEARILHLLPGVPVLEVLHTSLDQDGEPFEVSRYVHRADRTGLLYELPVEQEEADQDAQ</sequence>
<dbReference type="InterPro" id="IPR000524">
    <property type="entry name" value="Tscrpt_reg_HTH_GntR"/>
</dbReference>
<dbReference type="SUPFAM" id="SSF64288">
    <property type="entry name" value="Chorismate lyase-like"/>
    <property type="match status" value="1"/>
</dbReference>
<dbReference type="SMART" id="SM00345">
    <property type="entry name" value="HTH_GNTR"/>
    <property type="match status" value="1"/>
</dbReference>
<dbReference type="Pfam" id="PF00392">
    <property type="entry name" value="GntR"/>
    <property type="match status" value="1"/>
</dbReference>
<keyword evidence="3" id="KW-0804">Transcription</keyword>
<dbReference type="Gene3D" id="1.10.10.10">
    <property type="entry name" value="Winged helix-like DNA-binding domain superfamily/Winged helix DNA-binding domain"/>
    <property type="match status" value="1"/>
</dbReference>
<dbReference type="RefSeq" id="WP_156207334.1">
    <property type="nucleotide sequence ID" value="NZ_WHPN01000380.1"/>
</dbReference>
<dbReference type="InterPro" id="IPR028978">
    <property type="entry name" value="Chorismate_lyase_/UTRA_dom_sf"/>
</dbReference>
<gene>
    <name evidence="5" type="ORF">GCU69_26240</name>
</gene>
<dbReference type="InterPro" id="IPR036388">
    <property type="entry name" value="WH-like_DNA-bd_sf"/>
</dbReference>
<keyword evidence="2" id="KW-0238">DNA-binding</keyword>
<dbReference type="Pfam" id="PF07702">
    <property type="entry name" value="UTRA"/>
    <property type="match status" value="1"/>
</dbReference>
<dbReference type="InterPro" id="IPR050679">
    <property type="entry name" value="Bact_HTH_transcr_reg"/>
</dbReference>
<organism evidence="5 6">
    <name type="scientific">Streptomyces lycii</name>
    <dbReference type="NCBI Taxonomy" id="2654337"/>
    <lineage>
        <taxon>Bacteria</taxon>
        <taxon>Bacillati</taxon>
        <taxon>Actinomycetota</taxon>
        <taxon>Actinomycetes</taxon>
        <taxon>Kitasatosporales</taxon>
        <taxon>Streptomycetaceae</taxon>
        <taxon>Streptomyces</taxon>
    </lineage>
</organism>
<evidence type="ECO:0000256" key="2">
    <source>
        <dbReference type="ARBA" id="ARBA00023125"/>
    </source>
</evidence>
<keyword evidence="1" id="KW-0805">Transcription regulation</keyword>
<protein>
    <submittedName>
        <fullName evidence="5">GntR family transcriptional regulator</fullName>
    </submittedName>
</protein>
<dbReference type="PANTHER" id="PTHR44846:SF17">
    <property type="entry name" value="GNTR-FAMILY TRANSCRIPTIONAL REGULATOR"/>
    <property type="match status" value="1"/>
</dbReference>
<comment type="caution">
    <text evidence="5">The sequence shown here is derived from an EMBL/GenBank/DDBJ whole genome shotgun (WGS) entry which is preliminary data.</text>
</comment>
<dbReference type="PANTHER" id="PTHR44846">
    <property type="entry name" value="MANNOSYL-D-GLYCERATE TRANSPORT/METABOLISM SYSTEM REPRESSOR MNGR-RELATED"/>
    <property type="match status" value="1"/>
</dbReference>
<evidence type="ECO:0000313" key="6">
    <source>
        <dbReference type="Proteomes" id="UP000621266"/>
    </source>
</evidence>
<dbReference type="EMBL" id="WHPN01000380">
    <property type="protein sequence ID" value="KAF4406192.1"/>
    <property type="molecule type" value="Genomic_DNA"/>
</dbReference>
<dbReference type="InterPro" id="IPR011663">
    <property type="entry name" value="UTRA"/>
</dbReference>
<keyword evidence="6" id="KW-1185">Reference proteome</keyword>
<dbReference type="PRINTS" id="PR00035">
    <property type="entry name" value="HTHGNTR"/>
</dbReference>
<evidence type="ECO:0000256" key="1">
    <source>
        <dbReference type="ARBA" id="ARBA00023015"/>
    </source>
</evidence>
<accession>A0ABQ7FG27</accession>
<evidence type="ECO:0000313" key="5">
    <source>
        <dbReference type="EMBL" id="KAF4406192.1"/>
    </source>
</evidence>
<dbReference type="Proteomes" id="UP000621266">
    <property type="component" value="Unassembled WGS sequence"/>
</dbReference>
<dbReference type="SMART" id="SM00866">
    <property type="entry name" value="UTRA"/>
    <property type="match status" value="1"/>
</dbReference>
<reference evidence="5 6" key="1">
    <citation type="submission" date="2019-10" db="EMBL/GenBank/DDBJ databases">
        <title>Streptomyces tenebrisbrunneis sp.nov., an endogenous actinomycete isolated from of Lycium ruthenicum.</title>
        <authorList>
            <person name="Ma L."/>
        </authorList>
    </citation>
    <scope>NUCLEOTIDE SEQUENCE [LARGE SCALE GENOMIC DNA]</scope>
    <source>
        <strain evidence="5 6">TRM 66187</strain>
    </source>
</reference>
<dbReference type="InterPro" id="IPR036390">
    <property type="entry name" value="WH_DNA-bd_sf"/>
</dbReference>
<dbReference type="PROSITE" id="PS50949">
    <property type="entry name" value="HTH_GNTR"/>
    <property type="match status" value="1"/>
</dbReference>
<dbReference type="CDD" id="cd07377">
    <property type="entry name" value="WHTH_GntR"/>
    <property type="match status" value="1"/>
</dbReference>
<feature type="domain" description="HTH gntR-type" evidence="4">
    <location>
        <begin position="10"/>
        <end position="78"/>
    </location>
</feature>
<dbReference type="SUPFAM" id="SSF46785">
    <property type="entry name" value="Winged helix' DNA-binding domain"/>
    <property type="match status" value="1"/>
</dbReference>
<name>A0ABQ7FG27_9ACTN</name>